<dbReference type="Gene3D" id="1.20.1440.110">
    <property type="entry name" value="acylaminoacyl peptidase"/>
    <property type="match status" value="1"/>
</dbReference>
<comment type="caution">
    <text evidence="2">The sequence shown here is derived from an EMBL/GenBank/DDBJ whole genome shotgun (WGS) entry which is preliminary data.</text>
</comment>
<dbReference type="InterPro" id="IPR050261">
    <property type="entry name" value="FrsA_esterase"/>
</dbReference>
<dbReference type="EMBL" id="VHSG01000012">
    <property type="protein sequence ID" value="TQV78720.1"/>
    <property type="molecule type" value="Genomic_DNA"/>
</dbReference>
<dbReference type="AlphaFoldDB" id="A0A545TNB4"/>
<dbReference type="PANTHER" id="PTHR22946">
    <property type="entry name" value="DIENELACTONE HYDROLASE DOMAIN-CONTAINING PROTEIN-RELATED"/>
    <property type="match status" value="1"/>
</dbReference>
<dbReference type="InterPro" id="IPR029058">
    <property type="entry name" value="AB_hydrolase_fold"/>
</dbReference>
<evidence type="ECO:0000313" key="3">
    <source>
        <dbReference type="Proteomes" id="UP000319732"/>
    </source>
</evidence>
<proteinExistence type="predicted"/>
<dbReference type="Pfam" id="PF06500">
    <property type="entry name" value="FrsA-like"/>
    <property type="match status" value="1"/>
</dbReference>
<dbReference type="OrthoDB" id="9806163at2"/>
<dbReference type="GO" id="GO:0016787">
    <property type="term" value="F:hydrolase activity"/>
    <property type="evidence" value="ECO:0007669"/>
    <property type="project" value="UniProtKB-KW"/>
</dbReference>
<name>A0A545TNB4_9GAMM</name>
<dbReference type="Gene3D" id="3.40.50.1820">
    <property type="entry name" value="alpha/beta hydrolase"/>
    <property type="match status" value="1"/>
</dbReference>
<gene>
    <name evidence="2" type="ORF">FKG94_11875</name>
</gene>
<organism evidence="2 3">
    <name type="scientific">Exilibacterium tricleocarpae</name>
    <dbReference type="NCBI Taxonomy" id="2591008"/>
    <lineage>
        <taxon>Bacteria</taxon>
        <taxon>Pseudomonadati</taxon>
        <taxon>Pseudomonadota</taxon>
        <taxon>Gammaproteobacteria</taxon>
        <taxon>Cellvibrionales</taxon>
        <taxon>Cellvibrionaceae</taxon>
        <taxon>Exilibacterium</taxon>
    </lineage>
</organism>
<evidence type="ECO:0000256" key="1">
    <source>
        <dbReference type="ARBA" id="ARBA00022801"/>
    </source>
</evidence>
<reference evidence="2 3" key="1">
    <citation type="submission" date="2019-06" db="EMBL/GenBank/DDBJ databases">
        <title>Whole genome sequence for Cellvibrionaceae sp. R142.</title>
        <authorList>
            <person name="Wang G."/>
        </authorList>
    </citation>
    <scope>NUCLEOTIDE SEQUENCE [LARGE SCALE GENOMIC DNA]</scope>
    <source>
        <strain evidence="2 3">R142</strain>
    </source>
</reference>
<dbReference type="InterPro" id="IPR010520">
    <property type="entry name" value="FrsA-like"/>
</dbReference>
<dbReference type="Proteomes" id="UP000319732">
    <property type="component" value="Unassembled WGS sequence"/>
</dbReference>
<protein>
    <submittedName>
        <fullName evidence="2">Alpha/beta hydrolase</fullName>
    </submittedName>
</protein>
<dbReference type="SUPFAM" id="SSF53474">
    <property type="entry name" value="alpha/beta-Hydrolases"/>
    <property type="match status" value="1"/>
</dbReference>
<accession>A0A545TNB4</accession>
<sequence>MFNLRIGKHYNGWWTMTKAASLTRVAPDYKPVGEYMPAGWIQWPDNPDYSFQFMRILGAAQEGASAISECFLAGTRITPGDDESWYREWTAMGHVNKKRAEQAIAQHHINTARMNWLRAANYFRCAEFFLHHDDPRRLELLDLLEGCSQEYMKRMSPAGEVVKVPYENGAHLDAYFLRAPYELEKQPTVICFGGLDEFKDELLHEIPKHAFPRGMSVLLVDLPGQGATLRRQKLTVRVDTEVPVSACVDYLLSRADVDPDKIALYGASLGGYYAPRAASFEHRLKAVVSDGAIWDLQRSVNTTGYDPGRIAIRHLHWVLGIEGAGTQEGFKAIVEALGQFRLEGVQDKIQCPYLIVEGECDFAGFEFAVESYEYSKKHGLDVTFKEFTAEETGAAHCQIDNPTLGQEFICDWLADKLGIDQRQLPAPLQKPWV</sequence>
<keyword evidence="1 2" id="KW-0378">Hydrolase</keyword>
<dbReference type="PANTHER" id="PTHR22946:SF12">
    <property type="entry name" value="CONIDIAL PIGMENT BIOSYNTHESIS PROTEIN AYG1 (AFU_ORTHOLOGUE AFUA_2G17550)"/>
    <property type="match status" value="1"/>
</dbReference>
<evidence type="ECO:0000313" key="2">
    <source>
        <dbReference type="EMBL" id="TQV78720.1"/>
    </source>
</evidence>
<keyword evidence="3" id="KW-1185">Reference proteome</keyword>